<dbReference type="EMBL" id="CP095350">
    <property type="protein sequence ID" value="XAG83430.1"/>
    <property type="molecule type" value="Genomic_DNA"/>
</dbReference>
<organism evidence="1">
    <name type="scientific">bacterium 19MO03SA05</name>
    <dbReference type="NCBI Taxonomy" id="2920620"/>
    <lineage>
        <taxon>Bacteria</taxon>
    </lineage>
</organism>
<accession>A0AAU6VAW2</accession>
<proteinExistence type="predicted"/>
<evidence type="ECO:0008006" key="2">
    <source>
        <dbReference type="Google" id="ProtNLM"/>
    </source>
</evidence>
<dbReference type="AlphaFoldDB" id="A0AAU6VAW2"/>
<name>A0AAU6VAW2_UNCXX</name>
<reference evidence="1" key="1">
    <citation type="submission" date="2022-03" db="EMBL/GenBank/DDBJ databases">
        <title>Sea Food Isolates.</title>
        <authorList>
            <person name="Li c."/>
        </authorList>
    </citation>
    <scope>NUCLEOTIDE SEQUENCE</scope>
    <source>
        <strain evidence="1">19MO03SA05</strain>
    </source>
</reference>
<protein>
    <recommendedName>
        <fullName evidence="2">Phage tail protein</fullName>
    </recommendedName>
</protein>
<sequence>MIELPTNRERLAWYVAAEQKILMQQEVTTAEGEKLTLASLATVRSEIERLTRLIAQESLGGRRSMIRRNYLE</sequence>
<evidence type="ECO:0000313" key="1">
    <source>
        <dbReference type="EMBL" id="XAG83430.1"/>
    </source>
</evidence>
<gene>
    <name evidence="1" type="ORF">MRM63_07460</name>
</gene>